<dbReference type="NCBIfam" id="TIGR01083">
    <property type="entry name" value="nth"/>
    <property type="match status" value="1"/>
</dbReference>
<evidence type="ECO:0000256" key="12">
    <source>
        <dbReference type="HAMAP-Rule" id="MF_00942"/>
    </source>
</evidence>
<dbReference type="GO" id="GO:0051539">
    <property type="term" value="F:4 iron, 4 sulfur cluster binding"/>
    <property type="evidence" value="ECO:0007669"/>
    <property type="project" value="UniProtKB-UniRule"/>
</dbReference>
<dbReference type="InterPro" id="IPR023170">
    <property type="entry name" value="HhH_base_excis_C"/>
</dbReference>
<dbReference type="Gene3D" id="1.10.1670.10">
    <property type="entry name" value="Helix-hairpin-Helix base-excision DNA repair enzymes (C-terminal)"/>
    <property type="match status" value="1"/>
</dbReference>
<organism evidence="15 16">
    <name type="scientific">Eiseniibacteriota bacterium</name>
    <dbReference type="NCBI Taxonomy" id="2212470"/>
    <lineage>
        <taxon>Bacteria</taxon>
        <taxon>Candidatus Eiseniibacteriota</taxon>
    </lineage>
</organism>
<feature type="compositionally biased region" description="Basic residues" evidence="13">
    <location>
        <begin position="243"/>
        <end position="260"/>
    </location>
</feature>
<dbReference type="AlphaFoldDB" id="A0A538T576"/>
<dbReference type="InterPro" id="IPR011257">
    <property type="entry name" value="DNA_glycosylase"/>
</dbReference>
<evidence type="ECO:0000256" key="5">
    <source>
        <dbReference type="ARBA" id="ARBA00022801"/>
    </source>
</evidence>
<keyword evidence="3 12" id="KW-0479">Metal-binding</keyword>
<dbReference type="PANTHER" id="PTHR10359">
    <property type="entry name" value="A/G-SPECIFIC ADENINE GLYCOSYLASE/ENDONUCLEASE III"/>
    <property type="match status" value="1"/>
</dbReference>
<evidence type="ECO:0000256" key="2">
    <source>
        <dbReference type="ARBA" id="ARBA00022485"/>
    </source>
</evidence>
<feature type="binding site" evidence="12">
    <location>
        <position position="212"/>
    </location>
    <ligand>
        <name>[4Fe-4S] cluster</name>
        <dbReference type="ChEBI" id="CHEBI:49883"/>
    </ligand>
</feature>
<feature type="domain" description="HhH-GPD" evidence="14">
    <location>
        <begin position="46"/>
        <end position="194"/>
    </location>
</feature>
<name>A0A538T576_UNCEI</name>
<dbReference type="InterPro" id="IPR004035">
    <property type="entry name" value="Endouclease-III_FeS-bd_BS"/>
</dbReference>
<dbReference type="Pfam" id="PF10576">
    <property type="entry name" value="EndIII_4Fe-2S"/>
    <property type="match status" value="1"/>
</dbReference>
<dbReference type="Proteomes" id="UP000316852">
    <property type="component" value="Unassembled WGS sequence"/>
</dbReference>
<dbReference type="Pfam" id="PF00730">
    <property type="entry name" value="HhH-GPD"/>
    <property type="match status" value="1"/>
</dbReference>
<comment type="similarity">
    <text evidence="1 12">Belongs to the Nth/MutY family.</text>
</comment>
<keyword evidence="8 12" id="KW-0238">DNA-binding</keyword>
<dbReference type="PROSITE" id="PS00764">
    <property type="entry name" value="ENDONUCLEASE_III_1"/>
    <property type="match status" value="1"/>
</dbReference>
<keyword evidence="15" id="KW-0255">Endonuclease</keyword>
<feature type="compositionally biased region" description="Low complexity" evidence="13">
    <location>
        <begin position="231"/>
        <end position="241"/>
    </location>
</feature>
<accession>A0A538T576</accession>
<evidence type="ECO:0000256" key="4">
    <source>
        <dbReference type="ARBA" id="ARBA00022763"/>
    </source>
</evidence>
<keyword evidence="4 12" id="KW-0227">DNA damage</keyword>
<evidence type="ECO:0000256" key="3">
    <source>
        <dbReference type="ARBA" id="ARBA00022723"/>
    </source>
</evidence>
<dbReference type="InterPro" id="IPR003651">
    <property type="entry name" value="Endonuclease3_FeS-loop_motif"/>
</dbReference>
<keyword evidence="11 12" id="KW-0326">Glycosidase</keyword>
<evidence type="ECO:0000313" key="15">
    <source>
        <dbReference type="EMBL" id="TMQ58614.1"/>
    </source>
</evidence>
<dbReference type="GO" id="GO:0140078">
    <property type="term" value="F:class I DNA-(apurinic or apyrimidinic site) endonuclease activity"/>
    <property type="evidence" value="ECO:0007669"/>
    <property type="project" value="UniProtKB-EC"/>
</dbReference>
<dbReference type="SUPFAM" id="SSF48150">
    <property type="entry name" value="DNA-glycosylase"/>
    <property type="match status" value="1"/>
</dbReference>
<reference evidence="15 16" key="1">
    <citation type="journal article" date="2019" name="Nat. Microbiol.">
        <title>Mediterranean grassland soil C-N compound turnover is dependent on rainfall and depth, and is mediated by genomically divergent microorganisms.</title>
        <authorList>
            <person name="Diamond S."/>
            <person name="Andeer P.F."/>
            <person name="Li Z."/>
            <person name="Crits-Christoph A."/>
            <person name="Burstein D."/>
            <person name="Anantharaman K."/>
            <person name="Lane K.R."/>
            <person name="Thomas B.C."/>
            <person name="Pan C."/>
            <person name="Northen T.R."/>
            <person name="Banfield J.F."/>
        </authorList>
    </citation>
    <scope>NUCLEOTIDE SEQUENCE [LARGE SCALE GENOMIC DNA]</scope>
    <source>
        <strain evidence="15">WS_6</strain>
    </source>
</reference>
<protein>
    <recommendedName>
        <fullName evidence="12">Endonuclease III</fullName>
        <ecNumber evidence="12">4.2.99.18</ecNumber>
    </recommendedName>
    <alternativeName>
        <fullName evidence="12">DNA-(apurinic or apyrimidinic site) lyase</fullName>
    </alternativeName>
</protein>
<dbReference type="EMBL" id="VBOW01000032">
    <property type="protein sequence ID" value="TMQ58614.1"/>
    <property type="molecule type" value="Genomic_DNA"/>
</dbReference>
<dbReference type="SMART" id="SM00525">
    <property type="entry name" value="FES"/>
    <property type="match status" value="1"/>
</dbReference>
<evidence type="ECO:0000256" key="6">
    <source>
        <dbReference type="ARBA" id="ARBA00023004"/>
    </source>
</evidence>
<evidence type="ECO:0000259" key="14">
    <source>
        <dbReference type="SMART" id="SM00478"/>
    </source>
</evidence>
<evidence type="ECO:0000256" key="7">
    <source>
        <dbReference type="ARBA" id="ARBA00023014"/>
    </source>
</evidence>
<dbReference type="Gene3D" id="1.10.340.30">
    <property type="entry name" value="Hypothetical protein, domain 2"/>
    <property type="match status" value="1"/>
</dbReference>
<keyword evidence="5 12" id="KW-0378">Hydrolase</keyword>
<dbReference type="FunFam" id="1.10.1670.10:FF:000001">
    <property type="entry name" value="Endonuclease III"/>
    <property type="match status" value="1"/>
</dbReference>
<dbReference type="GO" id="GO:0019104">
    <property type="term" value="F:DNA N-glycosylase activity"/>
    <property type="evidence" value="ECO:0007669"/>
    <property type="project" value="UniProtKB-UniRule"/>
</dbReference>
<evidence type="ECO:0000256" key="9">
    <source>
        <dbReference type="ARBA" id="ARBA00023204"/>
    </source>
</evidence>
<dbReference type="InterPro" id="IPR003265">
    <property type="entry name" value="HhH-GPD_domain"/>
</dbReference>
<dbReference type="FunFam" id="1.10.340.30:FF:000001">
    <property type="entry name" value="Endonuclease III"/>
    <property type="match status" value="1"/>
</dbReference>
<comment type="function">
    <text evidence="12">DNA repair enzyme that has both DNA N-glycosylase activity and AP-lyase activity. The DNA N-glycosylase activity releases various damaged pyrimidines from DNA by cleaving the N-glycosidic bond, leaving an AP (apurinic/apyrimidinic) site. The AP-lyase activity cleaves the phosphodiester bond 3' to the AP site by a beta-elimination, leaving a 3'-terminal unsaturated sugar and a product with a terminal 5'-phosphate.</text>
</comment>
<keyword evidence="6 12" id="KW-0408">Iron</keyword>
<dbReference type="InterPro" id="IPR005759">
    <property type="entry name" value="Nth"/>
</dbReference>
<keyword evidence="15" id="KW-0540">Nuclease</keyword>
<dbReference type="HAMAP" id="MF_00942">
    <property type="entry name" value="Nth"/>
    <property type="match status" value="1"/>
</dbReference>
<keyword evidence="9 12" id="KW-0234">DNA repair</keyword>
<comment type="catalytic activity">
    <reaction evidence="12">
        <text>2'-deoxyribonucleotide-(2'-deoxyribose 5'-phosphate)-2'-deoxyribonucleotide-DNA = a 3'-end 2'-deoxyribonucleotide-(2,3-dehydro-2,3-deoxyribose 5'-phosphate)-DNA + a 5'-end 5'-phospho-2'-deoxyribonucleoside-DNA + H(+)</text>
        <dbReference type="Rhea" id="RHEA:66592"/>
        <dbReference type="Rhea" id="RHEA-COMP:13180"/>
        <dbReference type="Rhea" id="RHEA-COMP:16897"/>
        <dbReference type="Rhea" id="RHEA-COMP:17067"/>
        <dbReference type="ChEBI" id="CHEBI:15378"/>
        <dbReference type="ChEBI" id="CHEBI:136412"/>
        <dbReference type="ChEBI" id="CHEBI:157695"/>
        <dbReference type="ChEBI" id="CHEBI:167181"/>
        <dbReference type="EC" id="4.2.99.18"/>
    </reaction>
</comment>
<evidence type="ECO:0000256" key="13">
    <source>
        <dbReference type="SAM" id="MobiDB-lite"/>
    </source>
</evidence>
<dbReference type="SMART" id="SM00478">
    <property type="entry name" value="ENDO3c"/>
    <property type="match status" value="1"/>
</dbReference>
<keyword evidence="2 12" id="KW-0004">4Fe-4S</keyword>
<keyword evidence="10 12" id="KW-0456">Lyase</keyword>
<evidence type="ECO:0000256" key="10">
    <source>
        <dbReference type="ARBA" id="ARBA00023239"/>
    </source>
</evidence>
<dbReference type="PANTHER" id="PTHR10359:SF18">
    <property type="entry name" value="ENDONUCLEASE III"/>
    <property type="match status" value="1"/>
</dbReference>
<evidence type="ECO:0000256" key="11">
    <source>
        <dbReference type="ARBA" id="ARBA00023295"/>
    </source>
</evidence>
<feature type="binding site" evidence="12">
    <location>
        <position position="206"/>
    </location>
    <ligand>
        <name>[4Fe-4S] cluster</name>
        <dbReference type="ChEBI" id="CHEBI:49883"/>
    </ligand>
</feature>
<dbReference type="InterPro" id="IPR004036">
    <property type="entry name" value="Endonuclease-III-like_CS2"/>
</dbReference>
<evidence type="ECO:0000256" key="1">
    <source>
        <dbReference type="ARBA" id="ARBA00008343"/>
    </source>
</evidence>
<dbReference type="CDD" id="cd00056">
    <property type="entry name" value="ENDO3c"/>
    <property type="match status" value="1"/>
</dbReference>
<keyword evidence="7 12" id="KW-0411">Iron-sulfur</keyword>
<dbReference type="GO" id="GO:0006285">
    <property type="term" value="P:base-excision repair, AP site formation"/>
    <property type="evidence" value="ECO:0007669"/>
    <property type="project" value="TreeGrafter"/>
</dbReference>
<gene>
    <name evidence="12 15" type="primary">nth</name>
    <name evidence="15" type="ORF">E6K76_07390</name>
</gene>
<sequence length="260" mass="28328">MSTRATSGSTDVDIGRLIARLRDAHPDATCALRHQDPFQLLVATILSAQCTDERVNQVTPVLFSRFPNAESMKDADPKDLEEIIRSTGFYHNKAKAIRGAAERIVAAYQGRVPPRMDDLLTLPGVARKTANVVLGVGYGVADGIVVDTHVDRVSHRLGLTRAATPVQVERGLMKILPRSEWIHFAHLLIFHGRRVCTARSPRCGVCSVQDLCPSAPLFLSGKAPAREIAGRARTAGAGPARRPSPKRKAARPAARRAKRR</sequence>
<comment type="cofactor">
    <cofactor evidence="12">
        <name>[4Fe-4S] cluster</name>
        <dbReference type="ChEBI" id="CHEBI:49883"/>
    </cofactor>
    <text evidence="12">Binds 1 [4Fe-4S] cluster.</text>
</comment>
<dbReference type="GO" id="GO:0003677">
    <property type="term" value="F:DNA binding"/>
    <property type="evidence" value="ECO:0007669"/>
    <property type="project" value="UniProtKB-UniRule"/>
</dbReference>
<dbReference type="GO" id="GO:0046872">
    <property type="term" value="F:metal ion binding"/>
    <property type="evidence" value="ECO:0007669"/>
    <property type="project" value="UniProtKB-KW"/>
</dbReference>
<feature type="region of interest" description="Disordered" evidence="13">
    <location>
        <begin position="229"/>
        <end position="260"/>
    </location>
</feature>
<dbReference type="EC" id="4.2.99.18" evidence="12"/>
<feature type="binding site" evidence="12">
    <location>
        <position position="196"/>
    </location>
    <ligand>
        <name>[4Fe-4S] cluster</name>
        <dbReference type="ChEBI" id="CHEBI:49883"/>
    </ligand>
</feature>
<dbReference type="PROSITE" id="PS01155">
    <property type="entry name" value="ENDONUCLEASE_III_2"/>
    <property type="match status" value="1"/>
</dbReference>
<feature type="binding site" evidence="12">
    <location>
        <position position="203"/>
    </location>
    <ligand>
        <name>[4Fe-4S] cluster</name>
        <dbReference type="ChEBI" id="CHEBI:49883"/>
    </ligand>
</feature>
<evidence type="ECO:0000256" key="8">
    <source>
        <dbReference type="ARBA" id="ARBA00023125"/>
    </source>
</evidence>
<evidence type="ECO:0000313" key="16">
    <source>
        <dbReference type="Proteomes" id="UP000316852"/>
    </source>
</evidence>
<comment type="caution">
    <text evidence="15">The sequence shown here is derived from an EMBL/GenBank/DDBJ whole genome shotgun (WGS) entry which is preliminary data.</text>
</comment>
<proteinExistence type="inferred from homology"/>